<evidence type="ECO:0000259" key="1">
    <source>
        <dbReference type="Pfam" id="PF05050"/>
    </source>
</evidence>
<dbReference type="PANTHER" id="PTHR34203">
    <property type="entry name" value="METHYLTRANSFERASE, FKBM FAMILY PROTEIN"/>
    <property type="match status" value="1"/>
</dbReference>
<keyword evidence="3" id="KW-1185">Reference proteome</keyword>
<dbReference type="PANTHER" id="PTHR34203:SF15">
    <property type="entry name" value="SLL1173 PROTEIN"/>
    <property type="match status" value="1"/>
</dbReference>
<gene>
    <name evidence="2" type="ORF">ACFQRF_03395</name>
</gene>
<evidence type="ECO:0000313" key="2">
    <source>
        <dbReference type="EMBL" id="MFC7326777.1"/>
    </source>
</evidence>
<dbReference type="GO" id="GO:0008168">
    <property type="term" value="F:methyltransferase activity"/>
    <property type="evidence" value="ECO:0007669"/>
    <property type="project" value="UniProtKB-KW"/>
</dbReference>
<sequence length="320" mass="35336">MVPDQVRAFVRRHPTVRRAARRIRMHLPERLGGINPDRLPPNIRRFELALPVRDGGSPIGPPTLTVRSPGELWVAKRLAERGLAGYEPETLACFLAALEHGRPGAVLDVGANIGVYAALAAARTYRDVYAFEPTPDVAATARAIAADNELGFRVEELALSNHSGTATLRLSATTDASNSLAEGFRREVGRIPVRLDTLARWRERAGVVPAVIKIDTETTEPDVIAGGLEVLRRFRPWVFCEVLPDRGVEERLMALLEPLDYGWYHLSGATPYPPRPEITGRGYGSRDRMWMFAPEPPAPGFWRAADNWRSAIDACRPPTG</sequence>
<reference evidence="3" key="1">
    <citation type="journal article" date="2019" name="Int. J. Syst. Evol. Microbiol.">
        <title>The Global Catalogue of Microorganisms (GCM) 10K type strain sequencing project: providing services to taxonomists for standard genome sequencing and annotation.</title>
        <authorList>
            <consortium name="The Broad Institute Genomics Platform"/>
            <consortium name="The Broad Institute Genome Sequencing Center for Infectious Disease"/>
            <person name="Wu L."/>
            <person name="Ma J."/>
        </authorList>
    </citation>
    <scope>NUCLEOTIDE SEQUENCE [LARGE SCALE GENOMIC DNA]</scope>
    <source>
        <strain evidence="3">CGMCC 4.7382</strain>
    </source>
</reference>
<dbReference type="InterPro" id="IPR006342">
    <property type="entry name" value="FkbM_mtfrase"/>
</dbReference>
<dbReference type="SUPFAM" id="SSF53335">
    <property type="entry name" value="S-adenosyl-L-methionine-dependent methyltransferases"/>
    <property type="match status" value="1"/>
</dbReference>
<keyword evidence="2" id="KW-0808">Transferase</keyword>
<protein>
    <submittedName>
        <fullName evidence="2">FkbM family methyltransferase</fullName>
    </submittedName>
</protein>
<dbReference type="Gene3D" id="3.40.50.150">
    <property type="entry name" value="Vaccinia Virus protein VP39"/>
    <property type="match status" value="1"/>
</dbReference>
<dbReference type="InterPro" id="IPR029063">
    <property type="entry name" value="SAM-dependent_MTases_sf"/>
</dbReference>
<dbReference type="NCBIfam" id="TIGR01444">
    <property type="entry name" value="fkbM_fam"/>
    <property type="match status" value="1"/>
</dbReference>
<dbReference type="RefSeq" id="WP_379868676.1">
    <property type="nucleotide sequence ID" value="NZ_JBHTBH010000001.1"/>
</dbReference>
<comment type="caution">
    <text evidence="2">The sequence shown here is derived from an EMBL/GenBank/DDBJ whole genome shotgun (WGS) entry which is preliminary data.</text>
</comment>
<keyword evidence="2" id="KW-0489">Methyltransferase</keyword>
<name>A0ABW2KCK7_9ACTN</name>
<dbReference type="EMBL" id="JBHTBH010000001">
    <property type="protein sequence ID" value="MFC7326777.1"/>
    <property type="molecule type" value="Genomic_DNA"/>
</dbReference>
<organism evidence="2 3">
    <name type="scientific">Marinactinospora rubrisoli</name>
    <dbReference type="NCBI Taxonomy" id="2715399"/>
    <lineage>
        <taxon>Bacteria</taxon>
        <taxon>Bacillati</taxon>
        <taxon>Actinomycetota</taxon>
        <taxon>Actinomycetes</taxon>
        <taxon>Streptosporangiales</taxon>
        <taxon>Nocardiopsidaceae</taxon>
        <taxon>Marinactinospora</taxon>
    </lineage>
</organism>
<dbReference type="Pfam" id="PF05050">
    <property type="entry name" value="Methyltransf_21"/>
    <property type="match status" value="1"/>
</dbReference>
<evidence type="ECO:0000313" key="3">
    <source>
        <dbReference type="Proteomes" id="UP001596540"/>
    </source>
</evidence>
<dbReference type="InterPro" id="IPR052514">
    <property type="entry name" value="SAM-dependent_MTase"/>
</dbReference>
<dbReference type="Proteomes" id="UP001596540">
    <property type="component" value="Unassembled WGS sequence"/>
</dbReference>
<dbReference type="GO" id="GO:0032259">
    <property type="term" value="P:methylation"/>
    <property type="evidence" value="ECO:0007669"/>
    <property type="project" value="UniProtKB-KW"/>
</dbReference>
<proteinExistence type="predicted"/>
<accession>A0ABW2KCK7</accession>
<feature type="domain" description="Methyltransferase FkbM" evidence="1">
    <location>
        <begin position="108"/>
        <end position="245"/>
    </location>
</feature>